<name>A0A5B7HHY4_PORTR</name>
<dbReference type="EMBL" id="VSRR010034737">
    <property type="protein sequence ID" value="MPC72431.1"/>
    <property type="molecule type" value="Genomic_DNA"/>
</dbReference>
<accession>A0A5B7HHY4</accession>
<dbReference type="InterPro" id="IPR011011">
    <property type="entry name" value="Znf_FYVE_PHD"/>
</dbReference>
<dbReference type="CDD" id="cd15489">
    <property type="entry name" value="PHD_SF"/>
    <property type="match status" value="1"/>
</dbReference>
<dbReference type="AlphaFoldDB" id="A0A5B7HHY4"/>
<keyword evidence="2" id="KW-1185">Reference proteome</keyword>
<dbReference type="Proteomes" id="UP000324222">
    <property type="component" value="Unassembled WGS sequence"/>
</dbReference>
<dbReference type="SUPFAM" id="SSF57903">
    <property type="entry name" value="FYVE/PHD zinc finger"/>
    <property type="match status" value="1"/>
</dbReference>
<reference evidence="1 2" key="1">
    <citation type="submission" date="2019-05" db="EMBL/GenBank/DDBJ databases">
        <title>Another draft genome of Portunus trituberculatus and its Hox gene families provides insights of decapod evolution.</title>
        <authorList>
            <person name="Jeong J.-H."/>
            <person name="Song I."/>
            <person name="Kim S."/>
            <person name="Choi T."/>
            <person name="Kim D."/>
            <person name="Ryu S."/>
            <person name="Kim W."/>
        </authorList>
    </citation>
    <scope>NUCLEOTIDE SEQUENCE [LARGE SCALE GENOMIC DNA]</scope>
    <source>
        <tissue evidence="1">Muscle</tissue>
    </source>
</reference>
<evidence type="ECO:0000313" key="1">
    <source>
        <dbReference type="EMBL" id="MPC72431.1"/>
    </source>
</evidence>
<gene>
    <name evidence="1" type="ORF">E2C01_066737</name>
</gene>
<dbReference type="Gene3D" id="3.30.40.10">
    <property type="entry name" value="Zinc/RING finger domain, C3HC4 (zinc finger)"/>
    <property type="match status" value="1"/>
</dbReference>
<proteinExistence type="predicted"/>
<dbReference type="InterPro" id="IPR013083">
    <property type="entry name" value="Znf_RING/FYVE/PHD"/>
</dbReference>
<sequence length="192" mass="20975">MALRGPCGCIPDDAHSLRWTKVLPTCQADPATDGCGGDCGTVIASSSGTGTYHRCSSDSGDPTKFIKCCLCNRWAHTKCVNLAGIKSENICNVRYLCDVCFTEVSALKKFINDVEEFKSDLKSITAKTDKMMEIVDNKVARMEEISIKIDEATEGLMGVAGSLNAADSEHSTPWQDVKRKRRMKKNLLVVGF</sequence>
<evidence type="ECO:0000313" key="2">
    <source>
        <dbReference type="Proteomes" id="UP000324222"/>
    </source>
</evidence>
<comment type="caution">
    <text evidence="1">The sequence shown here is derived from an EMBL/GenBank/DDBJ whole genome shotgun (WGS) entry which is preliminary data.</text>
</comment>
<protein>
    <submittedName>
        <fullName evidence="1">Uncharacterized protein</fullName>
    </submittedName>
</protein>
<organism evidence="1 2">
    <name type="scientific">Portunus trituberculatus</name>
    <name type="common">Swimming crab</name>
    <name type="synonym">Neptunus trituberculatus</name>
    <dbReference type="NCBI Taxonomy" id="210409"/>
    <lineage>
        <taxon>Eukaryota</taxon>
        <taxon>Metazoa</taxon>
        <taxon>Ecdysozoa</taxon>
        <taxon>Arthropoda</taxon>
        <taxon>Crustacea</taxon>
        <taxon>Multicrustacea</taxon>
        <taxon>Malacostraca</taxon>
        <taxon>Eumalacostraca</taxon>
        <taxon>Eucarida</taxon>
        <taxon>Decapoda</taxon>
        <taxon>Pleocyemata</taxon>
        <taxon>Brachyura</taxon>
        <taxon>Eubrachyura</taxon>
        <taxon>Portunoidea</taxon>
        <taxon>Portunidae</taxon>
        <taxon>Portuninae</taxon>
        <taxon>Portunus</taxon>
    </lineage>
</organism>